<dbReference type="OrthoDB" id="70651at2759"/>
<evidence type="ECO:0000256" key="1">
    <source>
        <dbReference type="SAM" id="MobiDB-lite"/>
    </source>
</evidence>
<organism evidence="2 3">
    <name type="scientific">Pythium oligandrum</name>
    <name type="common">Mycoparasitic fungus</name>
    <dbReference type="NCBI Taxonomy" id="41045"/>
    <lineage>
        <taxon>Eukaryota</taxon>
        <taxon>Sar</taxon>
        <taxon>Stramenopiles</taxon>
        <taxon>Oomycota</taxon>
        <taxon>Peronosporomycetes</taxon>
        <taxon>Pythiales</taxon>
        <taxon>Pythiaceae</taxon>
        <taxon>Pythium</taxon>
    </lineage>
</organism>
<sequence length="434" mass="47661">MVANGASSAKKCPANIRTASVHAPVLVSPISVAQRNKMMETEGVKKSTNWMRDQWVANLKKKRMAAAANGGVMPTTTTDASPAPVHRPAPTTTKRTTNKGGSRARNKTQNQALPSLTQPQMVDKDNLGLMHPALFFNDLGSFEIESQSFMRLTPSRDSAMVHPLMAGTPNGKQSDRKWSKPLIKKRTNSFSLDVTEPKRRTPRRPHSSNASFDDIDSLCLSSSASSSCSSGFSSVGTPSNFSAEVARMWGPEFDFPSAYVDTFLDIPTPKSAATQLLTPRGLSVLENPREQDLEQPKLIRTTSVEQEGLSHYLEHTSIANEGANATNERPKKTAYHITAAAASAVDECFGKTVPLPSPSLRQLLVNGARVQRTPRGFRITPRHSTHEYNFDHTSMPEFETLLDEYKFTDIDQELDSFYLDTIESFGGDLDLISS</sequence>
<protein>
    <submittedName>
        <fullName evidence="2">Uncharacterized protein</fullName>
    </submittedName>
</protein>
<accession>A0A8K1FN19</accession>
<dbReference type="AlphaFoldDB" id="A0A8K1FN19"/>
<evidence type="ECO:0000313" key="3">
    <source>
        <dbReference type="Proteomes" id="UP000794436"/>
    </source>
</evidence>
<feature type="region of interest" description="Disordered" evidence="1">
    <location>
        <begin position="72"/>
        <end position="111"/>
    </location>
</feature>
<gene>
    <name evidence="2" type="ORF">Poli38472_001067</name>
</gene>
<proteinExistence type="predicted"/>
<dbReference type="Proteomes" id="UP000794436">
    <property type="component" value="Unassembled WGS sequence"/>
</dbReference>
<reference evidence="2" key="1">
    <citation type="submission" date="2019-03" db="EMBL/GenBank/DDBJ databases">
        <title>Long read genome sequence of the mycoparasitic Pythium oligandrum ATCC 38472 isolated from sugarbeet rhizosphere.</title>
        <authorList>
            <person name="Gaulin E."/>
        </authorList>
    </citation>
    <scope>NUCLEOTIDE SEQUENCE</scope>
    <source>
        <strain evidence="2">ATCC 38472_TT</strain>
    </source>
</reference>
<feature type="region of interest" description="Disordered" evidence="1">
    <location>
        <begin position="189"/>
        <end position="212"/>
    </location>
</feature>
<dbReference type="EMBL" id="SPLM01000001">
    <property type="protein sequence ID" value="TMW68911.1"/>
    <property type="molecule type" value="Genomic_DNA"/>
</dbReference>
<feature type="compositionally biased region" description="Polar residues" evidence="1">
    <location>
        <begin position="90"/>
        <end position="100"/>
    </location>
</feature>
<evidence type="ECO:0000313" key="2">
    <source>
        <dbReference type="EMBL" id="TMW68911.1"/>
    </source>
</evidence>
<comment type="caution">
    <text evidence="2">The sequence shown here is derived from an EMBL/GenBank/DDBJ whole genome shotgun (WGS) entry which is preliminary data.</text>
</comment>
<name>A0A8K1FN19_PYTOL</name>
<keyword evidence="3" id="KW-1185">Reference proteome</keyword>